<protein>
    <submittedName>
        <fullName evidence="2">Uncharacterized protein</fullName>
    </submittedName>
</protein>
<evidence type="ECO:0000313" key="2">
    <source>
        <dbReference type="EMBL" id="CAG6639387.1"/>
    </source>
</evidence>
<dbReference type="EMBL" id="HBUF01106948">
    <property type="protein sequence ID" value="CAG6639387.1"/>
    <property type="molecule type" value="Transcribed_RNA"/>
</dbReference>
<dbReference type="EMBL" id="HBUF01215400">
    <property type="protein sequence ID" value="CAG6666964.1"/>
    <property type="molecule type" value="Transcribed_RNA"/>
</dbReference>
<sequence>MCSNKLLSTYEKILTGFAKTHYSEENMIFLTHVLPREMNRLVSTQTVDYEQKSCNQAIIKSIIYLKAVISQSQTTDLSFSARSSSSRPSSSEEMVLTRNWSCL</sequence>
<name>A0A8D8QYQ2_9HEMI</name>
<proteinExistence type="predicted"/>
<feature type="region of interest" description="Disordered" evidence="1">
    <location>
        <begin position="78"/>
        <end position="103"/>
    </location>
</feature>
<organism evidence="2">
    <name type="scientific">Cacopsylla melanoneura</name>
    <dbReference type="NCBI Taxonomy" id="428564"/>
    <lineage>
        <taxon>Eukaryota</taxon>
        <taxon>Metazoa</taxon>
        <taxon>Ecdysozoa</taxon>
        <taxon>Arthropoda</taxon>
        <taxon>Hexapoda</taxon>
        <taxon>Insecta</taxon>
        <taxon>Pterygota</taxon>
        <taxon>Neoptera</taxon>
        <taxon>Paraneoptera</taxon>
        <taxon>Hemiptera</taxon>
        <taxon>Sternorrhyncha</taxon>
        <taxon>Psylloidea</taxon>
        <taxon>Psyllidae</taxon>
        <taxon>Psyllinae</taxon>
        <taxon>Cacopsylla</taxon>
    </lineage>
</organism>
<dbReference type="EMBL" id="HBUF01393483">
    <property type="protein sequence ID" value="CAG6734714.1"/>
    <property type="molecule type" value="Transcribed_RNA"/>
</dbReference>
<reference evidence="2" key="1">
    <citation type="submission" date="2021-05" db="EMBL/GenBank/DDBJ databases">
        <authorList>
            <person name="Alioto T."/>
            <person name="Alioto T."/>
            <person name="Gomez Garrido J."/>
        </authorList>
    </citation>
    <scope>NUCLEOTIDE SEQUENCE</scope>
</reference>
<evidence type="ECO:0000256" key="1">
    <source>
        <dbReference type="SAM" id="MobiDB-lite"/>
    </source>
</evidence>
<dbReference type="EMBL" id="HBUF01619906">
    <property type="protein sequence ID" value="CAG6780758.1"/>
    <property type="molecule type" value="Transcribed_RNA"/>
</dbReference>
<dbReference type="AlphaFoldDB" id="A0A8D8QYQ2"/>
<accession>A0A8D8QYQ2</accession>
<feature type="compositionally biased region" description="Low complexity" evidence="1">
    <location>
        <begin position="78"/>
        <end position="91"/>
    </location>
</feature>